<evidence type="ECO:0000313" key="2">
    <source>
        <dbReference type="EMBL" id="PZQ49636.1"/>
    </source>
</evidence>
<dbReference type="Gene3D" id="3.30.70.100">
    <property type="match status" value="1"/>
</dbReference>
<dbReference type="SUPFAM" id="SSF54975">
    <property type="entry name" value="Acylphosphatase/BLUF domain-like"/>
    <property type="match status" value="1"/>
</dbReference>
<protein>
    <submittedName>
        <fullName evidence="2">Activator of photopigment and puc with BLUF domain protein</fullName>
    </submittedName>
</protein>
<reference evidence="2 3" key="1">
    <citation type="submission" date="2017-08" db="EMBL/GenBank/DDBJ databases">
        <title>Infants hospitalized years apart are colonized by the same room-sourced microbial strains.</title>
        <authorList>
            <person name="Brooks B."/>
            <person name="Olm M.R."/>
            <person name="Firek B.A."/>
            <person name="Baker R."/>
            <person name="Thomas B.C."/>
            <person name="Morowitz M.J."/>
            <person name="Banfield J.F."/>
        </authorList>
    </citation>
    <scope>NUCLEOTIDE SEQUENCE [LARGE SCALE GENOMIC DNA]</scope>
    <source>
        <strain evidence="2">S2_005_002_R2_34</strain>
    </source>
</reference>
<gene>
    <name evidence="2" type="ORF">DI556_09170</name>
</gene>
<sequence>MVLGHRPAATNLLQLTFVSRAPHPLGEFDLAAIRASSQRHNARLKLTGLTIYREGRFFAALEGPERALLRRMEVIITDPRHAELRILSERHVAARRFENWSLAVLPASAAGAQPSRADDALIAMLAGRLP</sequence>
<feature type="domain" description="BLUF" evidence="1">
    <location>
        <begin position="12"/>
        <end position="103"/>
    </location>
</feature>
<dbReference type="PROSITE" id="PS50925">
    <property type="entry name" value="BLUF"/>
    <property type="match status" value="1"/>
</dbReference>
<dbReference type="InterPro" id="IPR007024">
    <property type="entry name" value="BLUF_domain"/>
</dbReference>
<accession>A0A2W5N814</accession>
<dbReference type="Pfam" id="PF04940">
    <property type="entry name" value="BLUF"/>
    <property type="match status" value="1"/>
</dbReference>
<dbReference type="AlphaFoldDB" id="A0A2W5N814"/>
<organism evidence="2 3">
    <name type="scientific">Rhodovulum sulfidophilum</name>
    <name type="common">Rhodobacter sulfidophilus</name>
    <dbReference type="NCBI Taxonomy" id="35806"/>
    <lineage>
        <taxon>Bacteria</taxon>
        <taxon>Pseudomonadati</taxon>
        <taxon>Pseudomonadota</taxon>
        <taxon>Alphaproteobacteria</taxon>
        <taxon>Rhodobacterales</taxon>
        <taxon>Paracoccaceae</taxon>
        <taxon>Rhodovulum</taxon>
    </lineage>
</organism>
<evidence type="ECO:0000259" key="1">
    <source>
        <dbReference type="PROSITE" id="PS50925"/>
    </source>
</evidence>
<proteinExistence type="predicted"/>
<comment type="caution">
    <text evidence="2">The sequence shown here is derived from an EMBL/GenBank/DDBJ whole genome shotgun (WGS) entry which is preliminary data.</text>
</comment>
<name>A0A2W5N814_RHOSU</name>
<dbReference type="EMBL" id="QFPW01000006">
    <property type="protein sequence ID" value="PZQ49636.1"/>
    <property type="molecule type" value="Genomic_DNA"/>
</dbReference>
<dbReference type="SMART" id="SM01034">
    <property type="entry name" value="BLUF"/>
    <property type="match status" value="1"/>
</dbReference>
<dbReference type="GO" id="GO:0071949">
    <property type="term" value="F:FAD binding"/>
    <property type="evidence" value="ECO:0007669"/>
    <property type="project" value="InterPro"/>
</dbReference>
<dbReference type="InterPro" id="IPR036046">
    <property type="entry name" value="Acylphosphatase-like_dom_sf"/>
</dbReference>
<dbReference type="GO" id="GO:0009882">
    <property type="term" value="F:blue light photoreceptor activity"/>
    <property type="evidence" value="ECO:0007669"/>
    <property type="project" value="InterPro"/>
</dbReference>
<evidence type="ECO:0000313" key="3">
    <source>
        <dbReference type="Proteomes" id="UP000249185"/>
    </source>
</evidence>
<dbReference type="Proteomes" id="UP000249185">
    <property type="component" value="Unassembled WGS sequence"/>
</dbReference>